<feature type="domain" description="EfeO-type cupredoxin-like" evidence="2">
    <location>
        <begin position="41"/>
        <end position="139"/>
    </location>
</feature>
<dbReference type="EMBL" id="PEMJ01000333">
    <property type="protein sequence ID" value="RTI12183.1"/>
    <property type="molecule type" value="Genomic_DNA"/>
</dbReference>
<feature type="transmembrane region" description="Helical" evidence="1">
    <location>
        <begin position="12"/>
        <end position="32"/>
    </location>
</feature>
<dbReference type="SUPFAM" id="SSF49503">
    <property type="entry name" value="Cupredoxins"/>
    <property type="match status" value="1"/>
</dbReference>
<dbReference type="InterPro" id="IPR008972">
    <property type="entry name" value="Cupredoxin"/>
</dbReference>
<dbReference type="Pfam" id="PF13473">
    <property type="entry name" value="Cupredoxin_1"/>
    <property type="match status" value="1"/>
</dbReference>
<dbReference type="AlphaFoldDB" id="A0A430UTK7"/>
<gene>
    <name evidence="4" type="ORF">CSW27_10865</name>
    <name evidence="3" type="ORF">CSW30_01635</name>
</gene>
<keyword evidence="1" id="KW-0472">Membrane</keyword>
<accession>A0A430UTK7</accession>
<evidence type="ECO:0000256" key="1">
    <source>
        <dbReference type="SAM" id="Phobius"/>
    </source>
</evidence>
<organism evidence="3 6">
    <name type="scientific">Thermus scotoductus</name>
    <dbReference type="NCBI Taxonomy" id="37636"/>
    <lineage>
        <taxon>Bacteria</taxon>
        <taxon>Thermotogati</taxon>
        <taxon>Deinococcota</taxon>
        <taxon>Deinococci</taxon>
        <taxon>Thermales</taxon>
        <taxon>Thermaceae</taxon>
        <taxon>Thermus</taxon>
    </lineage>
</organism>
<evidence type="ECO:0000313" key="5">
    <source>
        <dbReference type="Proteomes" id="UP000287155"/>
    </source>
</evidence>
<name>A0A430UTK7_THESC</name>
<keyword evidence="1" id="KW-1133">Transmembrane helix</keyword>
<protein>
    <submittedName>
        <fullName evidence="3">Cytochrome C oxidase subunit II</fullName>
    </submittedName>
</protein>
<dbReference type="Proteomes" id="UP000287155">
    <property type="component" value="Unassembled WGS sequence"/>
</dbReference>
<proteinExistence type="predicted"/>
<dbReference type="RefSeq" id="WP_126204955.1">
    <property type="nucleotide sequence ID" value="NZ_PEMJ01000333.1"/>
</dbReference>
<sequence>MEKRSHSPVSLLRLGVLVLGAVILVVAAALLVRPYIPSAVSPQGTVLRISMSGWQPNVVQAKAGKPVTLTVVNLDNSFHTDGGGWHNFVLVGQDLEVRIPPKRTSTFTFLLNRPGEYLFYCDLCCGGKDNPFMRGKVVVSS</sequence>
<dbReference type="Proteomes" id="UP000287173">
    <property type="component" value="Unassembled WGS sequence"/>
</dbReference>
<evidence type="ECO:0000313" key="6">
    <source>
        <dbReference type="Proteomes" id="UP000287173"/>
    </source>
</evidence>
<reference evidence="5 6" key="1">
    <citation type="journal article" date="2019" name="Extremophiles">
        <title>Biogeography of thermophiles and predominance of Thermus scotoductus in domestic water heaters.</title>
        <authorList>
            <person name="Wilpiszeski R.L."/>
            <person name="Zhang Z."/>
            <person name="House C.H."/>
        </authorList>
    </citation>
    <scope>NUCLEOTIDE SEQUENCE [LARGE SCALE GENOMIC DNA]</scope>
    <source>
        <strain evidence="4 5">14_S14</strain>
        <strain evidence="3 6">17_S17</strain>
    </source>
</reference>
<dbReference type="Gene3D" id="2.60.40.420">
    <property type="entry name" value="Cupredoxins - blue copper proteins"/>
    <property type="match status" value="1"/>
</dbReference>
<evidence type="ECO:0000313" key="4">
    <source>
        <dbReference type="EMBL" id="RTI12183.1"/>
    </source>
</evidence>
<keyword evidence="1" id="KW-0812">Transmembrane</keyword>
<dbReference type="InterPro" id="IPR028096">
    <property type="entry name" value="EfeO_Cupredoxin"/>
</dbReference>
<evidence type="ECO:0000259" key="2">
    <source>
        <dbReference type="Pfam" id="PF13473"/>
    </source>
</evidence>
<dbReference type="EMBL" id="PEMG01000032">
    <property type="protein sequence ID" value="RTI12014.1"/>
    <property type="molecule type" value="Genomic_DNA"/>
</dbReference>
<comment type="caution">
    <text evidence="3">The sequence shown here is derived from an EMBL/GenBank/DDBJ whole genome shotgun (WGS) entry which is preliminary data.</text>
</comment>
<evidence type="ECO:0000313" key="3">
    <source>
        <dbReference type="EMBL" id="RTI12014.1"/>
    </source>
</evidence>